<feature type="region of interest" description="Disordered" evidence="2">
    <location>
        <begin position="324"/>
        <end position="419"/>
    </location>
</feature>
<feature type="coiled-coil region" evidence="1">
    <location>
        <begin position="35"/>
        <end position="62"/>
    </location>
</feature>
<dbReference type="EMBL" id="KQ234376">
    <property type="protein sequence ID" value="KMZ77837.1"/>
    <property type="molecule type" value="Genomic_DNA"/>
</dbReference>
<feature type="compositionally biased region" description="Acidic residues" evidence="2">
    <location>
        <begin position="335"/>
        <end position="353"/>
    </location>
</feature>
<sequence>MNPLNDEKLEKISNSELIRRIMELQNSLIIISDHMELLKNKNRILDEENEKLEKHIRDIVNDVKTELTQKFDQKRSPQFSYAAVMREEEEAAENCNGFYSEQERTVQREPCQGQTYANPNSVAPVPTDAASPSGGTPYGDSSLIAHTTNVQSGQHTNRATPNENETKSDQTSFENISEQHVNNKNLQKKEGQNLNLLKEPTKSNIYNLLMETEKLNSIFNIASNVLNTSFFSTSKEQDGKRKGSQCVQVSQGVNPIELDKQTQWRGSKNCKQEPNRTEGISQAKNYVNCPGGGVPQGGAEVKGGEEAKENRGITDGVEIMEGAEIKQPVNIAEGVDAEEDADITGEALNEEESPTGPDTEKVEDEIPSEVGHSLDDKIATPLDSHQMEESLNGEKDKNDGDDQTKESTPDKGDTIKRES</sequence>
<feature type="compositionally biased region" description="Basic and acidic residues" evidence="2">
    <location>
        <begin position="385"/>
        <end position="419"/>
    </location>
</feature>
<keyword evidence="1" id="KW-0175">Coiled coil</keyword>
<accession>A0A0J9S750</accession>
<reference evidence="3 4" key="1">
    <citation type="submission" date="2011-08" db="EMBL/GenBank/DDBJ databases">
        <title>The Genome Sequence of Plasmodium vivax India VII.</title>
        <authorList>
            <consortium name="The Broad Institute Genome Sequencing Platform"/>
            <consortium name="The Broad Institute Genome Sequencing Center for Infectious Disease"/>
            <person name="Neafsey D."/>
            <person name="Carlton J."/>
            <person name="Barnwell J."/>
            <person name="Collins W."/>
            <person name="Escalante A."/>
            <person name="Mullikin J."/>
            <person name="Saul A."/>
            <person name="Guigo R."/>
            <person name="Camara F."/>
            <person name="Young S.K."/>
            <person name="Zeng Q."/>
            <person name="Gargeya S."/>
            <person name="Fitzgerald M."/>
            <person name="Haas B."/>
            <person name="Abouelleil A."/>
            <person name="Alvarado L."/>
            <person name="Arachchi H.M."/>
            <person name="Berlin A."/>
            <person name="Brown A."/>
            <person name="Chapman S.B."/>
            <person name="Chen Z."/>
            <person name="Dunbar C."/>
            <person name="Freedman E."/>
            <person name="Gearin G."/>
            <person name="Gellesch M."/>
            <person name="Goldberg J."/>
            <person name="Griggs A."/>
            <person name="Gujja S."/>
            <person name="Heiman D."/>
            <person name="Howarth C."/>
            <person name="Larson L."/>
            <person name="Lui A."/>
            <person name="MacDonald P.J.P."/>
            <person name="Montmayeur A."/>
            <person name="Murphy C."/>
            <person name="Neiman D."/>
            <person name="Pearson M."/>
            <person name="Priest M."/>
            <person name="Roberts A."/>
            <person name="Saif S."/>
            <person name="Shea T."/>
            <person name="Shenoy N."/>
            <person name="Sisk P."/>
            <person name="Stolte C."/>
            <person name="Sykes S."/>
            <person name="Wortman J."/>
            <person name="Nusbaum C."/>
            <person name="Birren B."/>
        </authorList>
    </citation>
    <scope>NUCLEOTIDE SEQUENCE [LARGE SCALE GENOMIC DNA]</scope>
    <source>
        <strain evidence="3 4">India VII</strain>
    </source>
</reference>
<name>A0A0J9S750_PLAVI</name>
<evidence type="ECO:0000256" key="1">
    <source>
        <dbReference type="SAM" id="Coils"/>
    </source>
</evidence>
<gene>
    <name evidence="3" type="ORF">PVIIG_00524</name>
</gene>
<dbReference type="Proteomes" id="UP000053562">
    <property type="component" value="Unassembled WGS sequence"/>
</dbReference>
<protein>
    <submittedName>
        <fullName evidence="3">Uncharacterized protein</fullName>
    </submittedName>
</protein>
<evidence type="ECO:0000256" key="2">
    <source>
        <dbReference type="SAM" id="MobiDB-lite"/>
    </source>
</evidence>
<evidence type="ECO:0000313" key="3">
    <source>
        <dbReference type="EMBL" id="KMZ77837.1"/>
    </source>
</evidence>
<evidence type="ECO:0000313" key="4">
    <source>
        <dbReference type="Proteomes" id="UP000053562"/>
    </source>
</evidence>
<organism evidence="3 4">
    <name type="scientific">Plasmodium vivax India VII</name>
    <dbReference type="NCBI Taxonomy" id="1077284"/>
    <lineage>
        <taxon>Eukaryota</taxon>
        <taxon>Sar</taxon>
        <taxon>Alveolata</taxon>
        <taxon>Apicomplexa</taxon>
        <taxon>Aconoidasida</taxon>
        <taxon>Haemosporida</taxon>
        <taxon>Plasmodiidae</taxon>
        <taxon>Plasmodium</taxon>
        <taxon>Plasmodium (Plasmodium)</taxon>
    </lineage>
</organism>
<dbReference type="OrthoDB" id="2163284at2759"/>
<dbReference type="AlphaFoldDB" id="A0A0J9S750"/>
<feature type="compositionally biased region" description="Polar residues" evidence="2">
    <location>
        <begin position="144"/>
        <end position="170"/>
    </location>
</feature>
<proteinExistence type="predicted"/>
<feature type="region of interest" description="Disordered" evidence="2">
    <location>
        <begin position="117"/>
        <end position="170"/>
    </location>
</feature>